<evidence type="ECO:0008006" key="4">
    <source>
        <dbReference type="Google" id="ProtNLM"/>
    </source>
</evidence>
<feature type="compositionally biased region" description="Pro residues" evidence="1">
    <location>
        <begin position="68"/>
        <end position="78"/>
    </location>
</feature>
<evidence type="ECO:0000313" key="3">
    <source>
        <dbReference type="Proteomes" id="UP000295281"/>
    </source>
</evidence>
<gene>
    <name evidence="2" type="ORF">EV190_101526</name>
</gene>
<evidence type="ECO:0000313" key="2">
    <source>
        <dbReference type="EMBL" id="TDQ55201.1"/>
    </source>
</evidence>
<organism evidence="2 3">
    <name type="scientific">Actinorugispora endophytica</name>
    <dbReference type="NCBI Taxonomy" id="1605990"/>
    <lineage>
        <taxon>Bacteria</taxon>
        <taxon>Bacillati</taxon>
        <taxon>Actinomycetota</taxon>
        <taxon>Actinomycetes</taxon>
        <taxon>Streptosporangiales</taxon>
        <taxon>Nocardiopsidaceae</taxon>
        <taxon>Actinorugispora</taxon>
    </lineage>
</organism>
<proteinExistence type="predicted"/>
<feature type="compositionally biased region" description="Gly residues" evidence="1">
    <location>
        <begin position="87"/>
        <end position="102"/>
    </location>
</feature>
<sequence>MASSAGHPGPVSNATYWRRRVFLLIGLLAVLTLIAFACRPSAEENATNSANVDSGPETDDQVAESPDPSIPASPPPSAEPADEPDAGPGGEGGAGGGSGGVGADADADAGAEDGGEGADADRQAVPAPEAPEDACRPEDVVVTLSTDQADYAWDEEPKLSVSVVNTGAQTCTVDIGREAMELRVTSGEDRIWSTADCVEGDAADNEQLRRGVPHTAVVTWERKRSWTDCRDQDSDARSGTYVVTLHSDYDEGAEAQVFRLN</sequence>
<feature type="compositionally biased region" description="Acidic residues" evidence="1">
    <location>
        <begin position="105"/>
        <end position="118"/>
    </location>
</feature>
<feature type="region of interest" description="Disordered" evidence="1">
    <location>
        <begin position="43"/>
        <end position="136"/>
    </location>
</feature>
<evidence type="ECO:0000256" key="1">
    <source>
        <dbReference type="SAM" id="MobiDB-lite"/>
    </source>
</evidence>
<dbReference type="AlphaFoldDB" id="A0A4R6V4F1"/>
<protein>
    <recommendedName>
        <fullName evidence="4">DUF4232 domain-containing protein</fullName>
    </recommendedName>
</protein>
<dbReference type="Proteomes" id="UP000295281">
    <property type="component" value="Unassembled WGS sequence"/>
</dbReference>
<comment type="caution">
    <text evidence="2">The sequence shown here is derived from an EMBL/GenBank/DDBJ whole genome shotgun (WGS) entry which is preliminary data.</text>
</comment>
<accession>A0A4R6V4F1</accession>
<reference evidence="2 3" key="1">
    <citation type="submission" date="2019-03" db="EMBL/GenBank/DDBJ databases">
        <title>Genomic Encyclopedia of Type Strains, Phase IV (KMG-IV): sequencing the most valuable type-strain genomes for metagenomic binning, comparative biology and taxonomic classification.</title>
        <authorList>
            <person name="Goeker M."/>
        </authorList>
    </citation>
    <scope>NUCLEOTIDE SEQUENCE [LARGE SCALE GENOMIC DNA]</scope>
    <source>
        <strain evidence="2 3">DSM 46770</strain>
    </source>
</reference>
<keyword evidence="3" id="KW-1185">Reference proteome</keyword>
<dbReference type="EMBL" id="SNYN01000001">
    <property type="protein sequence ID" value="TDQ55201.1"/>
    <property type="molecule type" value="Genomic_DNA"/>
</dbReference>
<name>A0A4R6V4F1_9ACTN</name>